<dbReference type="AlphaFoldDB" id="A0A388KZQ5"/>
<evidence type="ECO:0000256" key="1">
    <source>
        <dbReference type="SAM" id="MobiDB-lite"/>
    </source>
</evidence>
<protein>
    <submittedName>
        <fullName evidence="2">Uncharacterized protein</fullName>
    </submittedName>
</protein>
<dbReference type="PANTHER" id="PTHR35696">
    <property type="entry name" value="ELECTRON CARRIER/IRON ION-BINDING PROTEIN"/>
    <property type="match status" value="1"/>
</dbReference>
<dbReference type="PANTHER" id="PTHR35696:SF1">
    <property type="entry name" value="ELECTRON CARRIER_IRON ION-BINDING PROTEIN"/>
    <property type="match status" value="1"/>
</dbReference>
<dbReference type="OMA" id="MANKSEC"/>
<comment type="caution">
    <text evidence="2">The sequence shown here is derived from an EMBL/GenBank/DDBJ whole genome shotgun (WGS) entry which is preliminary data.</text>
</comment>
<gene>
    <name evidence="2" type="ORF">CBR_g20170</name>
</gene>
<dbReference type="Gramene" id="GBG75539">
    <property type="protein sequence ID" value="GBG75539"/>
    <property type="gene ID" value="CBR_g20170"/>
</dbReference>
<sequence length="533" mass="57453">MANKSECPFRVCKSCCVNARNNCTVHVHRNLGPVQNGTSHTLAQVVSPTAGVQSPGGCLPFSIPPETLLQGLSKSPFAGNTAVPGAAAGAATSVPQTPFRADQHTWMQANGIAKMASSMQMNMFSPGVGVQPSVTPPGSRPGTPAGSQAGFPIGGLQMGQNGTPAKPLTSPGTGSDGLGVKSQRMVLGQEAGPMVNIMGPWMMHGKPAPTPEQQYLLQLKSLRAIVQAYQKESSLTHAWRIQKLWEQEEAELEVEEDALNRYVRNSVMLAELFSGDADYPSVSSSFLDDGYGGSGPLIDRSFESLSRMVRGRGGGGSPGETTCGAKRSRRGEIEAVEDAAACSADSAKEILQRLLREVRVAERSTENREDRDGSSTLMSVRRKRKRKLVGASGTAKRVDTLDLLLDQADRVRTNEDVEACEAAYQEEYGYKLSLPHLPEGRTEEDGGYDLNGEPETGQVYGMQTTNENGDAKEPSRKVDNNEKTADRQLANGDQGENDWPTLDRSWWRVPTGNPRTRAICRHLAKTATDLLQL</sequence>
<feature type="region of interest" description="Disordered" evidence="1">
    <location>
        <begin position="309"/>
        <end position="328"/>
    </location>
</feature>
<feature type="compositionally biased region" description="Basic and acidic residues" evidence="1">
    <location>
        <begin position="362"/>
        <end position="373"/>
    </location>
</feature>
<feature type="region of interest" description="Disordered" evidence="1">
    <location>
        <begin position="436"/>
        <end position="510"/>
    </location>
</feature>
<keyword evidence="3" id="KW-1185">Reference proteome</keyword>
<dbReference type="EMBL" id="BFEA01000226">
    <property type="protein sequence ID" value="GBG75539.1"/>
    <property type="molecule type" value="Genomic_DNA"/>
</dbReference>
<feature type="region of interest" description="Disordered" evidence="1">
    <location>
        <begin position="362"/>
        <end position="388"/>
    </location>
</feature>
<evidence type="ECO:0000313" key="2">
    <source>
        <dbReference type="EMBL" id="GBG75539.1"/>
    </source>
</evidence>
<evidence type="ECO:0000313" key="3">
    <source>
        <dbReference type="Proteomes" id="UP000265515"/>
    </source>
</evidence>
<dbReference type="Proteomes" id="UP000265515">
    <property type="component" value="Unassembled WGS sequence"/>
</dbReference>
<name>A0A388KZQ5_CHABU</name>
<feature type="compositionally biased region" description="Basic and acidic residues" evidence="1">
    <location>
        <begin position="469"/>
        <end position="486"/>
    </location>
</feature>
<proteinExistence type="predicted"/>
<accession>A0A388KZQ5</accession>
<organism evidence="2 3">
    <name type="scientific">Chara braunii</name>
    <name type="common">Braun's stonewort</name>
    <dbReference type="NCBI Taxonomy" id="69332"/>
    <lineage>
        <taxon>Eukaryota</taxon>
        <taxon>Viridiplantae</taxon>
        <taxon>Streptophyta</taxon>
        <taxon>Charophyceae</taxon>
        <taxon>Charales</taxon>
        <taxon>Characeae</taxon>
        <taxon>Chara</taxon>
    </lineage>
</organism>
<reference evidence="2 3" key="1">
    <citation type="journal article" date="2018" name="Cell">
        <title>The Chara Genome: Secondary Complexity and Implications for Plant Terrestrialization.</title>
        <authorList>
            <person name="Nishiyama T."/>
            <person name="Sakayama H."/>
            <person name="Vries J.D."/>
            <person name="Buschmann H."/>
            <person name="Saint-Marcoux D."/>
            <person name="Ullrich K.K."/>
            <person name="Haas F.B."/>
            <person name="Vanderstraeten L."/>
            <person name="Becker D."/>
            <person name="Lang D."/>
            <person name="Vosolsobe S."/>
            <person name="Rombauts S."/>
            <person name="Wilhelmsson P.K.I."/>
            <person name="Janitza P."/>
            <person name="Kern R."/>
            <person name="Heyl A."/>
            <person name="Rumpler F."/>
            <person name="Villalobos L.I.A.C."/>
            <person name="Clay J.M."/>
            <person name="Skokan R."/>
            <person name="Toyoda A."/>
            <person name="Suzuki Y."/>
            <person name="Kagoshima H."/>
            <person name="Schijlen E."/>
            <person name="Tajeshwar N."/>
            <person name="Catarino B."/>
            <person name="Hetherington A.J."/>
            <person name="Saltykova A."/>
            <person name="Bonnot C."/>
            <person name="Breuninger H."/>
            <person name="Symeonidi A."/>
            <person name="Radhakrishnan G.V."/>
            <person name="Van Nieuwerburgh F."/>
            <person name="Deforce D."/>
            <person name="Chang C."/>
            <person name="Karol K.G."/>
            <person name="Hedrich R."/>
            <person name="Ulvskov P."/>
            <person name="Glockner G."/>
            <person name="Delwiche C.F."/>
            <person name="Petrasek J."/>
            <person name="Van de Peer Y."/>
            <person name="Friml J."/>
            <person name="Beilby M."/>
            <person name="Dolan L."/>
            <person name="Kohara Y."/>
            <person name="Sugano S."/>
            <person name="Fujiyama A."/>
            <person name="Delaux P.-M."/>
            <person name="Quint M."/>
            <person name="TheiBen G."/>
            <person name="Hagemann M."/>
            <person name="Harholt J."/>
            <person name="Dunand C."/>
            <person name="Zachgo S."/>
            <person name="Langdale J."/>
            <person name="Maumus F."/>
            <person name="Straeten D.V.D."/>
            <person name="Gould S.B."/>
            <person name="Rensing S.A."/>
        </authorList>
    </citation>
    <scope>NUCLEOTIDE SEQUENCE [LARGE SCALE GENOMIC DNA]</scope>
    <source>
        <strain evidence="2 3">S276</strain>
    </source>
</reference>